<feature type="compositionally biased region" description="Pro residues" evidence="1">
    <location>
        <begin position="371"/>
        <end position="382"/>
    </location>
</feature>
<dbReference type="EMBL" id="CP029194">
    <property type="protein sequence ID" value="QES22343.1"/>
    <property type="molecule type" value="Genomic_DNA"/>
</dbReference>
<feature type="compositionally biased region" description="Acidic residues" evidence="1">
    <location>
        <begin position="344"/>
        <end position="353"/>
    </location>
</feature>
<dbReference type="SUPFAM" id="SSF69318">
    <property type="entry name" value="Integrin alpha N-terminal domain"/>
    <property type="match status" value="1"/>
</dbReference>
<accession>A0A5P2AVW3</accession>
<evidence type="ECO:0000313" key="4">
    <source>
        <dbReference type="Proteomes" id="UP000324106"/>
    </source>
</evidence>
<reference evidence="3 4" key="1">
    <citation type="submission" date="2018-05" db="EMBL/GenBank/DDBJ databases">
        <title>Streptomyces venezuelae.</title>
        <authorList>
            <person name="Kim W."/>
            <person name="Lee N."/>
            <person name="Cho B.-K."/>
        </authorList>
    </citation>
    <scope>NUCLEOTIDE SEQUENCE [LARGE SCALE GENOMIC DNA]</scope>
    <source>
        <strain evidence="3 4">ATCC 15068</strain>
    </source>
</reference>
<dbReference type="InterPro" id="IPR028994">
    <property type="entry name" value="Integrin_alpha_N"/>
</dbReference>
<feature type="region of interest" description="Disordered" evidence="1">
    <location>
        <begin position="754"/>
        <end position="776"/>
    </location>
</feature>
<dbReference type="Gene3D" id="2.60.40.10">
    <property type="entry name" value="Immunoglobulins"/>
    <property type="match status" value="1"/>
</dbReference>
<feature type="compositionally biased region" description="Low complexity" evidence="1">
    <location>
        <begin position="300"/>
        <end position="341"/>
    </location>
</feature>
<dbReference type="NCBIfam" id="NF033679">
    <property type="entry name" value="DNRLRE_dom"/>
    <property type="match status" value="1"/>
</dbReference>
<feature type="chain" id="PRO_5024837396" description="DNRLRE domain-containing protein" evidence="2">
    <location>
        <begin position="31"/>
        <end position="1175"/>
    </location>
</feature>
<dbReference type="Proteomes" id="UP000324106">
    <property type="component" value="Chromosome"/>
</dbReference>
<proteinExistence type="predicted"/>
<dbReference type="RefSeq" id="WP_150270493.1">
    <property type="nucleotide sequence ID" value="NZ_CP029194.1"/>
</dbReference>
<name>A0A5P2AVW3_STRVZ</name>
<evidence type="ECO:0008006" key="5">
    <source>
        <dbReference type="Google" id="ProtNLM"/>
    </source>
</evidence>
<protein>
    <recommendedName>
        <fullName evidence="5">DNRLRE domain-containing protein</fullName>
    </recommendedName>
</protein>
<feature type="region of interest" description="Disordered" evidence="1">
    <location>
        <begin position="38"/>
        <end position="57"/>
    </location>
</feature>
<evidence type="ECO:0000256" key="2">
    <source>
        <dbReference type="SAM" id="SignalP"/>
    </source>
</evidence>
<feature type="signal peptide" evidence="2">
    <location>
        <begin position="1"/>
        <end position="30"/>
    </location>
</feature>
<organism evidence="3 4">
    <name type="scientific">Streptomyces venezuelae</name>
    <dbReference type="NCBI Taxonomy" id="54571"/>
    <lineage>
        <taxon>Bacteria</taxon>
        <taxon>Bacillati</taxon>
        <taxon>Actinomycetota</taxon>
        <taxon>Actinomycetes</taxon>
        <taxon>Kitasatosporales</taxon>
        <taxon>Streptomycetaceae</taxon>
        <taxon>Streptomyces</taxon>
    </lineage>
</organism>
<keyword evidence="2" id="KW-0732">Signal</keyword>
<feature type="compositionally biased region" description="Basic and acidic residues" evidence="1">
    <location>
        <begin position="47"/>
        <end position="57"/>
    </location>
</feature>
<evidence type="ECO:0000313" key="3">
    <source>
        <dbReference type="EMBL" id="QES22343.1"/>
    </source>
</evidence>
<dbReference type="AlphaFoldDB" id="A0A5P2AVW3"/>
<evidence type="ECO:0000256" key="1">
    <source>
        <dbReference type="SAM" id="MobiDB-lite"/>
    </source>
</evidence>
<dbReference type="OrthoDB" id="4332189at2"/>
<sequence length="1175" mass="124614">MRQTWQRPAARRVSAVVVAAALAAGGITYAGFQAGSDDRATLPADSEDGKGKSAKQKVDEVSAASLARKTGKPVEVTALRTARSTTWARPDGLMTKKLYASPIWAKVGEEWKKIDTTLKRTGAGWAPAATNTRVVFSGGGPGGTARASRAQVHRVSLVKGLKAEGEENSPLITLTVGGTAEIPETHEIQLSWPGPVPAPVVSGSRALYPEILPGADLVLTAEDDGFAQILVVKNRQAAADPRVAQLSYGLSSPTLTFSLDDSSGIVTAEDFDGQEVALSPTPLMWDSSGSPAVTNGEVGATSQPTAPEAPETPATTTAAPDPSETSDPSTSEPEPSTSSSTDALADDNVDPEGEVLPTATDEAAPTLTDAPLPPAPGEPTPGPSQTGDAATLSLPLLNGPSPESHGDIVEAELGDETWMLTPSQDFLNDPSTVYPVFIDPTVKKHTQDWTIAYKKHPKATFFNGADFNASGTHEARIGYESDTWGTSRSFFNIAYDKNLKGAKIQKATLRMLETYSWSCSPRSMSVHVTSRINGKTNWKNAPPLTDANMAAPARSFAHGYKDGCSDEYETFNVLGAAQKAADQGKSMITFGMRARDEKSQYSWKKFQANGDNAPYLELTYNRPPTAPTNLDLGPDFKCTTNPPYVRVGASSLTFTARSTDQDSNLDYLDFSLWPTGKWNTTGDMLKSTGTVSVGSSTAAATRTTSAFSTNGLVNNTTYSWSVRAVDSAGATSEYRPTVPCRFIWDEIAPKPPRVRSTDFPNADGNENTFGNDPEDSNWSTIKFGTAGTFTFQALDSDVIRFEYGFNANDYPIDVSRPANASTSTITTVSGVKPPAAGPNVLYARTVDQTGHVSEPTKYFFYVTPRDNADLPGDVTGDGLPDLFTISGGNNLRLAPSQALKDSNPVKGTGKLDYGMSGAYQLNPNKDPNGGDGLAIFIAPPSAHFNGALITHNGDFYGGDGLDDLIVRVGGKLWMYPGDGYGAVNVTKRREILLPAGSPAPSSLTQILATGDITGDKLPDVMATAGDELWAFIGYTGASFSEARLINSGAWTERDIVTVDDFSGDNVPDLLFRGTVADQGLMLRKGKPSGGGVDLDSLDTAASALGGEDITYGTGGWLKADMPNIIGTPDVNKDNIPDIWAVDADGKMYFYVGGRTAHGSRTLATWVNWKSTRAFG</sequence>
<dbReference type="InterPro" id="IPR013783">
    <property type="entry name" value="Ig-like_fold"/>
</dbReference>
<feature type="region of interest" description="Disordered" evidence="1">
    <location>
        <begin position="279"/>
        <end position="404"/>
    </location>
</feature>
<feature type="compositionally biased region" description="Polar residues" evidence="1">
    <location>
        <begin position="764"/>
        <end position="776"/>
    </location>
</feature>
<dbReference type="GO" id="GO:0005975">
    <property type="term" value="P:carbohydrate metabolic process"/>
    <property type="evidence" value="ECO:0007669"/>
    <property type="project" value="UniProtKB-ARBA"/>
</dbReference>
<gene>
    <name evidence="3" type="ORF">DEJ46_27265</name>
</gene>